<protein>
    <submittedName>
        <fullName evidence="3">Copper-transporting P-type ATPase</fullName>
    </submittedName>
</protein>
<dbReference type="EMBL" id="CP042914">
    <property type="protein sequence ID" value="QEG41249.1"/>
    <property type="molecule type" value="Genomic_DNA"/>
</dbReference>
<dbReference type="GO" id="GO:0016020">
    <property type="term" value="C:membrane"/>
    <property type="evidence" value="ECO:0007669"/>
    <property type="project" value="TreeGrafter"/>
</dbReference>
<gene>
    <name evidence="3" type="primary">actP_2</name>
    <name evidence="3" type="ORF">UC8_32680</name>
</gene>
<sequence length="63" mass="6522">MSSVLQDFCLAFNYDALGIPTAVGGLYPGFGVLLSPMIAAAAMSLNSVSVVFNAVRLRAAQLT</sequence>
<name>A0A5B9QTH9_9BACT</name>
<reference evidence="3 4" key="1">
    <citation type="submission" date="2019-08" db="EMBL/GenBank/DDBJ databases">
        <title>Deep-cultivation of Planctomycetes and their phenomic and genomic characterization uncovers novel biology.</title>
        <authorList>
            <person name="Wiegand S."/>
            <person name="Jogler M."/>
            <person name="Boedeker C."/>
            <person name="Pinto D."/>
            <person name="Vollmers J."/>
            <person name="Rivas-Marin E."/>
            <person name="Kohn T."/>
            <person name="Peeters S.H."/>
            <person name="Heuer A."/>
            <person name="Rast P."/>
            <person name="Oberbeckmann S."/>
            <person name="Bunk B."/>
            <person name="Jeske O."/>
            <person name="Meyerdierks A."/>
            <person name="Storesund J.E."/>
            <person name="Kallscheuer N."/>
            <person name="Luecker S."/>
            <person name="Lage O.M."/>
            <person name="Pohl T."/>
            <person name="Merkel B.J."/>
            <person name="Hornburger P."/>
            <person name="Mueller R.-W."/>
            <person name="Bruemmer F."/>
            <person name="Labrenz M."/>
            <person name="Spormann A.M."/>
            <person name="Op den Camp H."/>
            <person name="Overmann J."/>
            <person name="Amann R."/>
            <person name="Jetten M.S.M."/>
            <person name="Mascher T."/>
            <person name="Medema M.H."/>
            <person name="Devos D.P."/>
            <person name="Kaster A.-K."/>
            <person name="Ovreas L."/>
            <person name="Rohde M."/>
            <person name="Galperin M.Y."/>
            <person name="Jogler C."/>
        </authorList>
    </citation>
    <scope>NUCLEOTIDE SEQUENCE [LARGE SCALE GENOMIC DNA]</scope>
    <source>
        <strain evidence="3 4">UC8</strain>
    </source>
</reference>
<dbReference type="GO" id="GO:0043682">
    <property type="term" value="F:P-type divalent copper transporter activity"/>
    <property type="evidence" value="ECO:0007669"/>
    <property type="project" value="TreeGrafter"/>
</dbReference>
<evidence type="ECO:0000256" key="1">
    <source>
        <dbReference type="ARBA" id="ARBA00022967"/>
    </source>
</evidence>
<keyword evidence="2" id="KW-1133">Transmembrane helix</keyword>
<evidence type="ECO:0000313" key="3">
    <source>
        <dbReference type="EMBL" id="QEG41249.1"/>
    </source>
</evidence>
<keyword evidence="4" id="KW-1185">Reference proteome</keyword>
<dbReference type="GO" id="GO:0055070">
    <property type="term" value="P:copper ion homeostasis"/>
    <property type="evidence" value="ECO:0007669"/>
    <property type="project" value="TreeGrafter"/>
</dbReference>
<dbReference type="AlphaFoldDB" id="A0A5B9QTH9"/>
<organism evidence="3 4">
    <name type="scientific">Roseimaritima ulvae</name>
    <dbReference type="NCBI Taxonomy" id="980254"/>
    <lineage>
        <taxon>Bacteria</taxon>
        <taxon>Pseudomonadati</taxon>
        <taxon>Planctomycetota</taxon>
        <taxon>Planctomycetia</taxon>
        <taxon>Pirellulales</taxon>
        <taxon>Pirellulaceae</taxon>
        <taxon>Roseimaritima</taxon>
    </lineage>
</organism>
<keyword evidence="2" id="KW-0472">Membrane</keyword>
<evidence type="ECO:0000313" key="4">
    <source>
        <dbReference type="Proteomes" id="UP000325286"/>
    </source>
</evidence>
<evidence type="ECO:0000256" key="2">
    <source>
        <dbReference type="SAM" id="Phobius"/>
    </source>
</evidence>
<dbReference type="KEGG" id="rul:UC8_32680"/>
<keyword evidence="2" id="KW-0812">Transmembrane</keyword>
<keyword evidence="1" id="KW-1278">Translocase</keyword>
<proteinExistence type="predicted"/>
<dbReference type="PANTHER" id="PTHR43520:SF8">
    <property type="entry name" value="P-TYPE CU(+) TRANSPORTER"/>
    <property type="match status" value="1"/>
</dbReference>
<dbReference type="GO" id="GO:0005507">
    <property type="term" value="F:copper ion binding"/>
    <property type="evidence" value="ECO:0007669"/>
    <property type="project" value="TreeGrafter"/>
</dbReference>
<accession>A0A5B9QTH9</accession>
<feature type="transmembrane region" description="Helical" evidence="2">
    <location>
        <begin position="33"/>
        <end position="55"/>
    </location>
</feature>
<dbReference type="Proteomes" id="UP000325286">
    <property type="component" value="Chromosome"/>
</dbReference>
<dbReference type="PANTHER" id="PTHR43520">
    <property type="entry name" value="ATP7, ISOFORM B"/>
    <property type="match status" value="1"/>
</dbReference>